<feature type="region of interest" description="Disordered" evidence="1">
    <location>
        <begin position="240"/>
        <end position="288"/>
    </location>
</feature>
<dbReference type="Gene3D" id="3.30.60.20">
    <property type="match status" value="1"/>
</dbReference>
<feature type="compositionally biased region" description="Polar residues" evidence="1">
    <location>
        <begin position="263"/>
        <end position="274"/>
    </location>
</feature>
<sequence>MTDRRESTANVDARRALGVRPGGQPPPRLHIEHSSFYDIPPSPTLQPPSSPRSPLTSRNVTFPLAPPSPRSRNVSFPNPLPPSSPTADQPKRFRRPTLTAKSRTPLSSATSNRGLYETQKLLSHLLEKLENRESAPDLLDRAAINAREVSGRAKGKGKGKVQRLGHAIAAVATTAAHSSGSAGPSRPSAVGVGIGSEDFDDAIVLAEGEWDTEAIYDLVEKTRGLLVLAEKQNLNLFDDDGGHDIPNLDSTPVKNKRRAGRFSSVTSPITSSKPNFPPSPAHSRPSTSIGLSGPSLLGRMLSILQSLINIDCLHRTHLFRPLCPPNALQAACLDIAGYLYKRCDTRTKIRVVGMIVDGLYGMGQGMTERICEWLEGRLGELLRNLAKARGGLGKAAQVGFNDPFFNPEPTGTVVPTFAISTDTPDDTLLPPVSTPGWQRYSPTSPSFSFFPRIEEIAGVLSTHTERDTTSTTYQIAALIPRILMAVSSTVDLTASKLTTIHRVHRLLSLVLTAKPDSSLDLLEIVAYAPPVPRRAAAEILATFYPGVTGHNAIARRLANTTYSAQRSKWETGQEKALREENIEDHHFLPWRVSSKDGPNTMASKCSVCNNDLHGFALRCSLCKEHRHLHCYQSSVGVFPYDVVTLSQQDSSSQMVHIKFSQCLSRLDEQVIHGSTSRGNSSSTRRKVGQHDLDLVNLFNMTLCDACHDPLWGTAGQGYGCTNGCQRFFHASCLDRMEDSGRAECRYGRDVVIDEISSQGSNPFTITLEKLQQSFERTCAHLCVPLDDKKQRSYDEVAVLYGALWTQYQIFKNGVSSGSIRVLNTAANGRKRETDPLRLKEAVKSYEEYLNSHMHQASSAASDYAHVMGLDAPLGQGYIFSDKYLAYCTALLRAPSSSHHPHGHAATTEEKRPSEGLLAPSGLPLPPADLDDFEEPPCNDKAYEIISLATMSHTLAYDLHIEDDRIAALFLDQLRLTGFISVVSKRAIDEKVIRDGNSSCSFTLPLLMDSSPTVELLILGIEVLLEDLDLTMNEQGLRLLSGRAWPSLLCSPYALERLGKSAVAWVMAEDDCLHRIVKNYASKHKRLPGVRQTAGAAKGTSSVSVYKDDRQRLLAVYVEPWLRALHDQDPALYAHIVYERCKLAAGDVVVQELGDASDEQVASKMAGVALERMATMLDANVVFSVLMDLLTAWLEDLGTLADQDVVYRSLPRLLRNHPTTSPSSELDVFALSRSTSQDGPEGLSRVCRWMKVLSFSGVEIPWPLLFDLIELQATMRTSVEARLDLVIAVNANGQVIDAAGFADVSAKLAGGVFRDMALSGEEIMGQLELDLVRQSMLLILWAYGVSLDDVALSSLNTSDVQAKQPASLSKRRRMTSTRNQVPLDIGMVLAAARLLDKTTFPVEMVLDFLWLLFAKATIVDNVDGFIHHTCPQIYEMIWPLVDLSVDRRSRARVLLRLLHVNSLPLEQIVRRQLDAGTNERAKVRERLLTFILELADESITFDHTNWRASAVGLILLFFDALLDNTEVIPDNLIVLRSLLPTHLQAMSLCFEEFLVQSSDERRLVLLARLRKLQLAMPTWPIISWRVLEELLVEEAAAVTQLRPGRSSQTISALFDAEMVRAILLSLGLEMLSNSVPIKWNTAQRFQQHVASFCAFPWSDPIERITSIILPSLRSALDSSARVIITGHHTLESKTKKTALVGSLFVPVIIDFGNELGKYDYLTQRLILDILMVTFFKQNVRPVELAALSALQTLAEFVHTCECAENRLLALQVLQTAIVRVERESVIRAVPSVFGEIAAVLVKETVTEYPDPAVVEQSRNFLRTIVDGFGRSGLFLQLFRNDAAATGTNVSERSTLGKALQLLQAAEKPVDGIQATLFDSVFRDLSDVLKRGRQTVDQVLASLCHFTASLEVELSEDAAQNFGSFIIRLGKHVAEWNASEFDPNPALKSCASVLDRVVAEASVTLLHQTSTLLHLCLTRFNVERVTVSHLLQVSDRIAKSQSTEDTVRTVLFEIAGSAMNGLNVSPVSMFSLLTFLAEDAFPADKRPARVLAESAPGCVQIMTRTHPTFAWGPIDADMTIGILLQAGTVLCKAEMSAPGVVSQSLQNLTSEAASTQVNVFMFLLLASLDIQMGAARKRIVSLYPILARAISLCLRACSDYLTLQDPNGEGAELSSLVFAVFRLAVLAVQAEINTGTEGGQSAAAMDTLWKRIWPDWFRIITLSVDPTCVNGPLRAVAHSVFLDTILFLSSSQSTILTSHAGTLSHAMAIIVRYQESLATGQQSGKVQRAVHVLDRVGLSSGISVGRKGLVKGIRADLGATERLKVLRMRG</sequence>
<feature type="compositionally biased region" description="Pro residues" evidence="1">
    <location>
        <begin position="40"/>
        <end position="51"/>
    </location>
</feature>
<dbReference type="OrthoDB" id="6270916at2759"/>
<dbReference type="SMART" id="SM00109">
    <property type="entry name" value="C1"/>
    <property type="match status" value="2"/>
</dbReference>
<dbReference type="Proteomes" id="UP000322225">
    <property type="component" value="Chromosome 5"/>
</dbReference>
<evidence type="ECO:0000256" key="1">
    <source>
        <dbReference type="SAM" id="MobiDB-lite"/>
    </source>
</evidence>
<dbReference type="SUPFAM" id="SSF57889">
    <property type="entry name" value="Cysteine-rich domain"/>
    <property type="match status" value="2"/>
</dbReference>
<dbReference type="GeneID" id="43585675"/>
<gene>
    <name evidence="2" type="ORF">CI109_103183</name>
</gene>
<protein>
    <submittedName>
        <fullName evidence="2">Uncharacterized protein</fullName>
    </submittedName>
</protein>
<reference evidence="2" key="2">
    <citation type="submission" date="2024-01" db="EMBL/GenBank/DDBJ databases">
        <title>Comparative genomics of Cryptococcus and Kwoniella reveals pathogenesis evolution and contrasting modes of karyotype evolution via chromosome fusion or intercentromeric recombination.</title>
        <authorList>
            <person name="Coelho M.A."/>
            <person name="David-Palma M."/>
            <person name="Shea T."/>
            <person name="Bowers K."/>
            <person name="McGinley-Smith S."/>
            <person name="Mohammad A.W."/>
            <person name="Gnirke A."/>
            <person name="Yurkov A.M."/>
            <person name="Nowrousian M."/>
            <person name="Sun S."/>
            <person name="Cuomo C.A."/>
            <person name="Heitman J."/>
        </authorList>
    </citation>
    <scope>NUCLEOTIDE SEQUENCE</scope>
    <source>
        <strain evidence="2">CBS 12478</strain>
    </source>
</reference>
<accession>A0A5M6CCH4</accession>
<feature type="region of interest" description="Disordered" evidence="1">
    <location>
        <begin position="1"/>
        <end position="112"/>
    </location>
</feature>
<evidence type="ECO:0000313" key="2">
    <source>
        <dbReference type="EMBL" id="WWD18729.1"/>
    </source>
</evidence>
<dbReference type="InterPro" id="IPR002219">
    <property type="entry name" value="PKC_DAG/PE"/>
</dbReference>
<reference evidence="2" key="1">
    <citation type="submission" date="2017-08" db="EMBL/GenBank/DDBJ databases">
        <authorList>
            <person name="Cuomo C."/>
            <person name="Billmyre B."/>
            <person name="Heitman J."/>
        </authorList>
    </citation>
    <scope>NUCLEOTIDE SEQUENCE</scope>
    <source>
        <strain evidence="2">CBS 12478</strain>
    </source>
</reference>
<feature type="region of interest" description="Disordered" evidence="1">
    <location>
        <begin position="896"/>
        <end position="920"/>
    </location>
</feature>
<dbReference type="Pfam" id="PF00130">
    <property type="entry name" value="C1_1"/>
    <property type="match status" value="1"/>
</dbReference>
<evidence type="ECO:0000313" key="3">
    <source>
        <dbReference type="Proteomes" id="UP000322225"/>
    </source>
</evidence>
<keyword evidence="3" id="KW-1185">Reference proteome</keyword>
<dbReference type="InterPro" id="IPR046349">
    <property type="entry name" value="C1-like_sf"/>
</dbReference>
<feature type="compositionally biased region" description="Basic and acidic residues" evidence="1">
    <location>
        <begin position="1"/>
        <end position="15"/>
    </location>
</feature>
<name>A0A5M6CCH4_9TREE</name>
<feature type="compositionally biased region" description="Polar residues" evidence="1">
    <location>
        <begin position="99"/>
        <end position="112"/>
    </location>
</feature>
<dbReference type="CDD" id="cd00029">
    <property type="entry name" value="C1"/>
    <property type="match status" value="1"/>
</dbReference>
<proteinExistence type="predicted"/>
<dbReference type="RefSeq" id="XP_031864460.1">
    <property type="nucleotide sequence ID" value="XM_032001570.1"/>
</dbReference>
<dbReference type="EMBL" id="CP144055">
    <property type="protein sequence ID" value="WWD18729.1"/>
    <property type="molecule type" value="Genomic_DNA"/>
</dbReference>
<organism evidence="2 3">
    <name type="scientific">Kwoniella shandongensis</name>
    <dbReference type="NCBI Taxonomy" id="1734106"/>
    <lineage>
        <taxon>Eukaryota</taxon>
        <taxon>Fungi</taxon>
        <taxon>Dikarya</taxon>
        <taxon>Basidiomycota</taxon>
        <taxon>Agaricomycotina</taxon>
        <taxon>Tremellomycetes</taxon>
        <taxon>Tremellales</taxon>
        <taxon>Cryptococcaceae</taxon>
        <taxon>Kwoniella</taxon>
    </lineage>
</organism>
<dbReference type="KEGG" id="ksn:43585675"/>
<dbReference type="PROSITE" id="PS50081">
    <property type="entry name" value="ZF_DAG_PE_2"/>
    <property type="match status" value="1"/>
</dbReference>